<feature type="domain" description="SF4 helicase" evidence="1">
    <location>
        <begin position="308"/>
        <end position="570"/>
    </location>
</feature>
<reference evidence="2 3" key="1">
    <citation type="submission" date="2014-08" db="EMBL/GenBank/DDBJ databases">
        <authorList>
            <person name="Chen Y.-H."/>
        </authorList>
    </citation>
    <scope>NUCLEOTIDE SEQUENCE [LARGE SCALE GENOMIC DNA]</scope>
</reference>
<dbReference type="GO" id="GO:0006260">
    <property type="term" value="P:DNA replication"/>
    <property type="evidence" value="ECO:0007669"/>
    <property type="project" value="InterPro"/>
</dbReference>
<sequence length="578" mass="65222">MTDTFAALAEHHIRLRDAKPGNHKTLCPNCSSSRRKKNDPCLSVTVKTDGSAVWNCHHCNFTGGAGGQDYRPVRERRTYRKPQREPAPQRPDTLHAWFEKRGISRETVAGFGIYKSRQWFPQSEKEEDCIAFPYEWDGELRNVKYRTATKMFRQEKEPEPVFFNADTIGAGEDLIICEGEIDVMSMAEAGFHHIVSLPNGAPSGPETSEKRYEPFGTHWELILKVRRVLIASDMDGPGEALAQEIARRVGKDRSYRVKMPSGCKDANECLVQHGAEVLRACVQNADPWPIEGLHDIEDFAIDVHDLYNGNGPKPLSTGFAEMDKAFRYIPGQFIAVTGIPNHGKSRWVDQVAVQTARLRNEKWGFFSPETGEANHIADLCEIWCGQPFFEGPTPRMSEAEMITAMAWLNERIFLLGAVDHTPSIDWLLERARAAVLRYGVTNIVIDPYNEIEASRPDKLTETEFISQLISKCKLFAKLHGCTIWMIIHPTKLKAQGEGKEPIPGLYDLAGSAHWRNKADAGIVVYRDYEEEVTFVISKKIRRQPMCGRPGSVSLQFIGADRRFEAVPDSFKTLGSDER</sequence>
<keyword evidence="2" id="KW-0547">Nucleotide-binding</keyword>
<dbReference type="RefSeq" id="WP_046637239.1">
    <property type="nucleotide sequence ID" value="NZ_CCRK01000012.1"/>
</dbReference>
<dbReference type="PANTHER" id="PTHR12873">
    <property type="entry name" value="T7-LIKE MITOCHONDRIAL DNA HELICASE"/>
    <property type="match status" value="1"/>
</dbReference>
<dbReference type="GO" id="GO:0003697">
    <property type="term" value="F:single-stranded DNA binding"/>
    <property type="evidence" value="ECO:0007669"/>
    <property type="project" value="InterPro"/>
</dbReference>
<protein>
    <submittedName>
        <fullName evidence="2">DNA primase/helicase</fullName>
    </submittedName>
</protein>
<dbReference type="SUPFAM" id="SSF52540">
    <property type="entry name" value="P-loop containing nucleoside triphosphate hydrolases"/>
    <property type="match status" value="1"/>
</dbReference>
<dbReference type="Gene3D" id="3.40.1360.10">
    <property type="match status" value="1"/>
</dbReference>
<dbReference type="CDD" id="cd01029">
    <property type="entry name" value="TOPRIM_primases"/>
    <property type="match status" value="1"/>
</dbReference>
<dbReference type="InterPro" id="IPR034154">
    <property type="entry name" value="TOPRIM_DnaG/twinkle"/>
</dbReference>
<dbReference type="Proteomes" id="UP000039660">
    <property type="component" value="Unassembled WGS sequence"/>
</dbReference>
<keyword evidence="2" id="KW-0347">Helicase</keyword>
<gene>
    <name evidence="2" type="ORF">NGAL_HAMBI1189_43990</name>
</gene>
<organism evidence="2 3">
    <name type="scientific">Neorhizobium galegae bv. officinalis</name>
    <dbReference type="NCBI Taxonomy" id="323656"/>
    <lineage>
        <taxon>Bacteria</taxon>
        <taxon>Pseudomonadati</taxon>
        <taxon>Pseudomonadota</taxon>
        <taxon>Alphaproteobacteria</taxon>
        <taxon>Hyphomicrobiales</taxon>
        <taxon>Rhizobiaceae</taxon>
        <taxon>Rhizobium/Agrobacterium group</taxon>
        <taxon>Neorhizobium</taxon>
    </lineage>
</organism>
<dbReference type="AlphaFoldDB" id="A0A0T7GYA7"/>
<dbReference type="InterPro" id="IPR027032">
    <property type="entry name" value="Twinkle-like"/>
</dbReference>
<dbReference type="GO" id="GO:0043139">
    <property type="term" value="F:5'-3' DNA helicase activity"/>
    <property type="evidence" value="ECO:0007669"/>
    <property type="project" value="InterPro"/>
</dbReference>
<keyword evidence="2" id="KW-0067">ATP-binding</keyword>
<keyword evidence="2" id="KW-0378">Hydrolase</keyword>
<dbReference type="EMBL" id="CCRK01000012">
    <property type="protein sequence ID" value="CDZ52280.1"/>
    <property type="molecule type" value="Genomic_DNA"/>
</dbReference>
<dbReference type="Pfam" id="PF03796">
    <property type="entry name" value="DnaB_C"/>
    <property type="match status" value="1"/>
</dbReference>
<evidence type="ECO:0000313" key="3">
    <source>
        <dbReference type="Proteomes" id="UP000039660"/>
    </source>
</evidence>
<proteinExistence type="predicted"/>
<dbReference type="PROSITE" id="PS51199">
    <property type="entry name" value="SF4_HELICASE"/>
    <property type="match status" value="1"/>
</dbReference>
<accession>A0A0T7GYA7</accession>
<dbReference type="PANTHER" id="PTHR12873:SF0">
    <property type="entry name" value="TWINKLE MTDNA HELICASE"/>
    <property type="match status" value="1"/>
</dbReference>
<dbReference type="SUPFAM" id="SSF56731">
    <property type="entry name" value="DNA primase core"/>
    <property type="match status" value="1"/>
</dbReference>
<dbReference type="GO" id="GO:0005524">
    <property type="term" value="F:ATP binding"/>
    <property type="evidence" value="ECO:0007669"/>
    <property type="project" value="InterPro"/>
</dbReference>
<dbReference type="InterPro" id="IPR007694">
    <property type="entry name" value="DNA_helicase_DnaB-like_C"/>
</dbReference>
<dbReference type="InterPro" id="IPR006171">
    <property type="entry name" value="TOPRIM_dom"/>
</dbReference>
<evidence type="ECO:0000259" key="1">
    <source>
        <dbReference type="PROSITE" id="PS51199"/>
    </source>
</evidence>
<dbReference type="InterPro" id="IPR027417">
    <property type="entry name" value="P-loop_NTPase"/>
</dbReference>
<evidence type="ECO:0000313" key="2">
    <source>
        <dbReference type="EMBL" id="CDZ52280.1"/>
    </source>
</evidence>
<dbReference type="Pfam" id="PF13662">
    <property type="entry name" value="Toprim_4"/>
    <property type="match status" value="1"/>
</dbReference>
<dbReference type="SMART" id="SM00493">
    <property type="entry name" value="TOPRIM"/>
    <property type="match status" value="1"/>
</dbReference>
<dbReference type="Gene3D" id="3.40.50.300">
    <property type="entry name" value="P-loop containing nucleotide triphosphate hydrolases"/>
    <property type="match status" value="1"/>
</dbReference>
<name>A0A0T7GYA7_NEOGA</name>